<evidence type="ECO:0000256" key="5">
    <source>
        <dbReference type="ARBA" id="ARBA00023306"/>
    </source>
</evidence>
<dbReference type="GO" id="GO:0005737">
    <property type="term" value="C:cytoplasm"/>
    <property type="evidence" value="ECO:0007669"/>
    <property type="project" value="TreeGrafter"/>
</dbReference>
<accession>A0AAW1HS24</accession>
<evidence type="ECO:0000256" key="2">
    <source>
        <dbReference type="ARBA" id="ARBA00020055"/>
    </source>
</evidence>
<name>A0AAW1HS24_POPJA</name>
<dbReference type="AlphaFoldDB" id="A0AAW1HS24"/>
<keyword evidence="4" id="KW-0498">Mitosis</keyword>
<sequence>MDPQHLGTATPSKSLLNTVHNKFAHGAFTSEHHFKQLGPHSTPPSRYTRIRNPFESHLADRLHTHFFSPSVFKVSSPKVNEKFQWTIEEISSFYPADIDETATDQYESHEHDSMMELTAQAKIDRFFSEGVAPSPFNQQLKSMPLISESESETLPKDIKRTCDGVAQTILSLPINLPEELEKVLKPYFNQGYHHEDVPDDNISLHKKLFETEEIEGSVESSPPHSLVLSPIAPPNECDLESRFHSPFKLGDCNLSPIGANTSSANDDRKYASRLSFSGYMSVDNSLNIVPDMSNQMPKNESVNFDVTNSPQREILSESTVNWEMEYKHIATDTPYKKREMDVSNSNTPKSKIFTSQRKKLSDSFLKDDDFSDKENNISIDEFDIEEAVYADKSEVQDTTDAGYHTGLLISSDLSWCQDKKLFASTPSKTKK</sequence>
<dbReference type="GO" id="GO:0051301">
    <property type="term" value="P:cell division"/>
    <property type="evidence" value="ECO:0007669"/>
    <property type="project" value="UniProtKB-KW"/>
</dbReference>
<reference evidence="6 7" key="1">
    <citation type="journal article" date="2024" name="BMC Genomics">
        <title>De novo assembly and annotation of Popillia japonica's genome with initial clues to its potential as an invasive pest.</title>
        <authorList>
            <person name="Cucini C."/>
            <person name="Boschi S."/>
            <person name="Funari R."/>
            <person name="Cardaioli E."/>
            <person name="Iannotti N."/>
            <person name="Marturano G."/>
            <person name="Paoli F."/>
            <person name="Bruttini M."/>
            <person name="Carapelli A."/>
            <person name="Frati F."/>
            <person name="Nardi F."/>
        </authorList>
    </citation>
    <scope>NUCLEOTIDE SEQUENCE [LARGE SCALE GENOMIC DNA]</scope>
    <source>
        <strain evidence="6">DMR45628</strain>
    </source>
</reference>
<dbReference type="PANTHER" id="PTHR14728">
    <property type="entry name" value="PROTEIN AURORA BOREALIS"/>
    <property type="match status" value="1"/>
</dbReference>
<proteinExistence type="inferred from homology"/>
<dbReference type="GO" id="GO:0060236">
    <property type="term" value="P:regulation of mitotic spindle organization"/>
    <property type="evidence" value="ECO:0007669"/>
    <property type="project" value="TreeGrafter"/>
</dbReference>
<organism evidence="6 7">
    <name type="scientific">Popillia japonica</name>
    <name type="common">Japanese beetle</name>
    <dbReference type="NCBI Taxonomy" id="7064"/>
    <lineage>
        <taxon>Eukaryota</taxon>
        <taxon>Metazoa</taxon>
        <taxon>Ecdysozoa</taxon>
        <taxon>Arthropoda</taxon>
        <taxon>Hexapoda</taxon>
        <taxon>Insecta</taxon>
        <taxon>Pterygota</taxon>
        <taxon>Neoptera</taxon>
        <taxon>Endopterygota</taxon>
        <taxon>Coleoptera</taxon>
        <taxon>Polyphaga</taxon>
        <taxon>Scarabaeiformia</taxon>
        <taxon>Scarabaeidae</taxon>
        <taxon>Rutelinae</taxon>
        <taxon>Popillia</taxon>
    </lineage>
</organism>
<evidence type="ECO:0000313" key="7">
    <source>
        <dbReference type="Proteomes" id="UP001458880"/>
    </source>
</evidence>
<dbReference type="EMBL" id="JASPKY010001078">
    <property type="protein sequence ID" value="KAK9679156.1"/>
    <property type="molecule type" value="Genomic_DNA"/>
</dbReference>
<keyword evidence="7" id="KW-1185">Reference proteome</keyword>
<dbReference type="GO" id="GO:0007088">
    <property type="term" value="P:regulation of mitotic nuclear division"/>
    <property type="evidence" value="ECO:0007669"/>
    <property type="project" value="TreeGrafter"/>
</dbReference>
<evidence type="ECO:0000256" key="1">
    <source>
        <dbReference type="ARBA" id="ARBA00010963"/>
    </source>
</evidence>
<evidence type="ECO:0000256" key="3">
    <source>
        <dbReference type="ARBA" id="ARBA00022618"/>
    </source>
</evidence>
<dbReference type="InterPro" id="IPR023252">
    <property type="entry name" value="Aurora_borealis_protein"/>
</dbReference>
<dbReference type="GO" id="GO:0019901">
    <property type="term" value="F:protein kinase binding"/>
    <property type="evidence" value="ECO:0007669"/>
    <property type="project" value="TreeGrafter"/>
</dbReference>
<evidence type="ECO:0000256" key="4">
    <source>
        <dbReference type="ARBA" id="ARBA00022776"/>
    </source>
</evidence>
<keyword evidence="3" id="KW-0132">Cell division</keyword>
<protein>
    <recommendedName>
        <fullName evidence="2">Protein aurora borealis</fullName>
    </recommendedName>
</protein>
<dbReference type="Proteomes" id="UP001458880">
    <property type="component" value="Unassembled WGS sequence"/>
</dbReference>
<comment type="similarity">
    <text evidence="1">Belongs to the BORA family.</text>
</comment>
<gene>
    <name evidence="6" type="ORF">QE152_g40239</name>
</gene>
<keyword evidence="5" id="KW-0131">Cell cycle</keyword>
<dbReference type="PRINTS" id="PR02038">
    <property type="entry name" value="AURORABORA"/>
</dbReference>
<dbReference type="Pfam" id="PF15280">
    <property type="entry name" value="BORA_N"/>
    <property type="match status" value="1"/>
</dbReference>
<comment type="caution">
    <text evidence="6">The sequence shown here is derived from an EMBL/GenBank/DDBJ whole genome shotgun (WGS) entry which is preliminary data.</text>
</comment>
<evidence type="ECO:0000313" key="6">
    <source>
        <dbReference type="EMBL" id="KAK9679156.1"/>
    </source>
</evidence>
<dbReference type="GO" id="GO:0005634">
    <property type="term" value="C:nucleus"/>
    <property type="evidence" value="ECO:0007669"/>
    <property type="project" value="TreeGrafter"/>
</dbReference>
<dbReference type="PANTHER" id="PTHR14728:SF2">
    <property type="entry name" value="PROTEIN AURORA BOREALIS"/>
    <property type="match status" value="1"/>
</dbReference>